<gene>
    <name evidence="3" type="ORF">TSPGSL018_17308</name>
    <name evidence="4" type="ORF">TSPGSL018_607</name>
</gene>
<accession>A0A061S3X8</accession>
<evidence type="ECO:0000313" key="4">
    <source>
        <dbReference type="EMBL" id="JAC84590.1"/>
    </source>
</evidence>
<dbReference type="GO" id="GO:0005737">
    <property type="term" value="C:cytoplasm"/>
    <property type="evidence" value="ECO:0007669"/>
    <property type="project" value="UniProtKB-ARBA"/>
</dbReference>
<evidence type="ECO:0000256" key="1">
    <source>
        <dbReference type="ARBA" id="ARBA00025788"/>
    </source>
</evidence>
<evidence type="ECO:0000313" key="3">
    <source>
        <dbReference type="EMBL" id="JAC77590.1"/>
    </source>
</evidence>
<dbReference type="InterPro" id="IPR008979">
    <property type="entry name" value="Galactose-bd-like_sf"/>
</dbReference>
<dbReference type="SUPFAM" id="SSF49785">
    <property type="entry name" value="Galactose-binding domain-like"/>
    <property type="match status" value="1"/>
</dbReference>
<comment type="similarity">
    <text evidence="1">Belongs to the PITHD1 family.</text>
</comment>
<protein>
    <submittedName>
        <fullName evidence="3">Pith domain-containing protein</fullName>
    </submittedName>
</protein>
<feature type="domain" description="PITH" evidence="2">
    <location>
        <begin position="1"/>
        <end position="169"/>
    </location>
</feature>
<sequence length="169" mass="19282">MSNLTDLLDYIDWSSVECLNQQPGKELSNALKQGYRENDELYLESDTDEQLLIYIPFNQNVKLSKIMIKGSEGPYAPRKVKLFVNRRSMGFEQAAEEPATQELLLDEEHLAGNSIPLKFVKFQSVQSLTIFVEDNQGDEETTKVMKLKLMGLSGEKMDVSDIKKIDENQ</sequence>
<dbReference type="PROSITE" id="PS51532">
    <property type="entry name" value="PITH"/>
    <property type="match status" value="1"/>
</dbReference>
<dbReference type="InterPro" id="IPR010400">
    <property type="entry name" value="PITH_dom"/>
</dbReference>
<reference evidence="3" key="1">
    <citation type="submission" date="2014-05" db="EMBL/GenBank/DDBJ databases">
        <title>The transcriptome of the halophilic microalga Tetraselmis sp. GSL018 isolated from the Great Salt Lake, Utah.</title>
        <authorList>
            <person name="Jinkerson R.E."/>
            <person name="D'Adamo S."/>
            <person name="Posewitz M.C."/>
        </authorList>
    </citation>
    <scope>NUCLEOTIDE SEQUENCE</scope>
    <source>
        <strain evidence="3">GSL018</strain>
    </source>
</reference>
<dbReference type="Gene3D" id="2.60.120.470">
    <property type="entry name" value="PITH domain"/>
    <property type="match status" value="1"/>
</dbReference>
<dbReference type="AlphaFoldDB" id="A0A061S3X8"/>
<evidence type="ECO:0000259" key="2">
    <source>
        <dbReference type="PROSITE" id="PS51532"/>
    </source>
</evidence>
<name>A0A061S3X8_9CHLO</name>
<dbReference type="EMBL" id="GBEZ01007905">
    <property type="protein sequence ID" value="JAC77590.1"/>
    <property type="molecule type" value="Transcribed_RNA"/>
</dbReference>
<dbReference type="PANTHER" id="PTHR12175:SF5">
    <property type="entry name" value="OS03G0795500 PROTEIN"/>
    <property type="match status" value="1"/>
</dbReference>
<organism evidence="3">
    <name type="scientific">Tetraselmis sp. GSL018</name>
    <dbReference type="NCBI Taxonomy" id="582737"/>
    <lineage>
        <taxon>Eukaryota</taxon>
        <taxon>Viridiplantae</taxon>
        <taxon>Chlorophyta</taxon>
        <taxon>core chlorophytes</taxon>
        <taxon>Chlorodendrophyceae</taxon>
        <taxon>Chlorodendrales</taxon>
        <taxon>Chlorodendraceae</taxon>
        <taxon>Tetraselmis</taxon>
    </lineage>
</organism>
<proteinExistence type="inferred from homology"/>
<dbReference type="Pfam" id="PF06201">
    <property type="entry name" value="PITH"/>
    <property type="match status" value="1"/>
</dbReference>
<dbReference type="InterPro" id="IPR037047">
    <property type="entry name" value="PITH_dom_sf"/>
</dbReference>
<dbReference type="PANTHER" id="PTHR12175">
    <property type="entry name" value="AD039 HT014 THIOREDOXIN FAMILY TRP26"/>
    <property type="match status" value="1"/>
</dbReference>
<dbReference type="InterPro" id="IPR045099">
    <property type="entry name" value="PITH1-like"/>
</dbReference>
<dbReference type="EMBL" id="GBEZ01000286">
    <property type="protein sequence ID" value="JAC84590.1"/>
    <property type="molecule type" value="Transcribed_RNA"/>
</dbReference>